<name>A0ABS3YFH3_9BACT</name>
<protein>
    <recommendedName>
        <fullName evidence="4">Outer membrane lipoprotein-sorting protein</fullName>
    </recommendedName>
</protein>
<dbReference type="Gene3D" id="2.50.20.10">
    <property type="entry name" value="Lipoprotein localisation LolA/LolB/LppX"/>
    <property type="match status" value="1"/>
</dbReference>
<gene>
    <name evidence="2" type="ORF">J7I43_14440</name>
</gene>
<dbReference type="EMBL" id="JAGHKP010000002">
    <property type="protein sequence ID" value="MBO9153423.1"/>
    <property type="molecule type" value="Genomic_DNA"/>
</dbReference>
<keyword evidence="3" id="KW-1185">Reference proteome</keyword>
<reference evidence="3" key="1">
    <citation type="submission" date="2021-03" db="EMBL/GenBank/DDBJ databases">
        <title>Assistant Professor.</title>
        <authorList>
            <person name="Huq M.A."/>
        </authorList>
    </citation>
    <scope>NUCLEOTIDE SEQUENCE [LARGE SCALE GENOMIC DNA]</scope>
    <source>
        <strain evidence="3">MAH-28</strain>
    </source>
</reference>
<dbReference type="RefSeq" id="WP_209146387.1">
    <property type="nucleotide sequence ID" value="NZ_JAGHKP010000002.1"/>
</dbReference>
<feature type="signal peptide" evidence="1">
    <location>
        <begin position="1"/>
        <end position="22"/>
    </location>
</feature>
<proteinExistence type="predicted"/>
<evidence type="ECO:0000256" key="1">
    <source>
        <dbReference type="SAM" id="SignalP"/>
    </source>
</evidence>
<sequence length="235" mass="25576">MKNLLMLTLAITLTGAAVNTQAQTVDEIVGKHIEAMGGKEKLANLKATTTEGTMEAQGMELPFKATIINKRGMRIEFEVNGTQNIQVATTTGGWNLLGIQQQTEPTDVSADDLKDLAPEIDIEGELVNAKEKGNTLELIGKESEDSAEVYKIKLTRKDGNVANYFLDTKSYLIAKRTVNVGGQEIVNVLGDYKKADDGYTFASVVETLPAGVKLKIAKVTYNPPVDEKIFEKPVK</sequence>
<feature type="chain" id="PRO_5047447685" description="Outer membrane lipoprotein-sorting protein" evidence="1">
    <location>
        <begin position="23"/>
        <end position="235"/>
    </location>
</feature>
<organism evidence="2 3">
    <name type="scientific">Chitinophaga chungangae</name>
    <dbReference type="NCBI Taxonomy" id="2821488"/>
    <lineage>
        <taxon>Bacteria</taxon>
        <taxon>Pseudomonadati</taxon>
        <taxon>Bacteroidota</taxon>
        <taxon>Chitinophagia</taxon>
        <taxon>Chitinophagales</taxon>
        <taxon>Chitinophagaceae</taxon>
        <taxon>Chitinophaga</taxon>
    </lineage>
</organism>
<evidence type="ECO:0000313" key="2">
    <source>
        <dbReference type="EMBL" id="MBO9153423.1"/>
    </source>
</evidence>
<accession>A0ABS3YFH3</accession>
<comment type="caution">
    <text evidence="2">The sequence shown here is derived from an EMBL/GenBank/DDBJ whole genome shotgun (WGS) entry which is preliminary data.</text>
</comment>
<dbReference type="Proteomes" id="UP000679126">
    <property type="component" value="Unassembled WGS sequence"/>
</dbReference>
<evidence type="ECO:0008006" key="4">
    <source>
        <dbReference type="Google" id="ProtNLM"/>
    </source>
</evidence>
<keyword evidence="1" id="KW-0732">Signal</keyword>
<evidence type="ECO:0000313" key="3">
    <source>
        <dbReference type="Proteomes" id="UP000679126"/>
    </source>
</evidence>